<dbReference type="EMBL" id="JBEUOH010000022">
    <property type="protein sequence ID" value="KAL0867836.1"/>
    <property type="molecule type" value="Genomic_DNA"/>
</dbReference>
<feature type="compositionally biased region" description="Basic residues" evidence="1">
    <location>
        <begin position="382"/>
        <end position="391"/>
    </location>
</feature>
<reference evidence="2 3" key="1">
    <citation type="submission" date="2024-06" db="EMBL/GenBank/DDBJ databases">
        <title>A chromosome-level genome assembly of beet webworm, Loxostege sticticalis.</title>
        <authorList>
            <person name="Zhang Y."/>
        </authorList>
    </citation>
    <scope>NUCLEOTIDE SEQUENCE [LARGE SCALE GENOMIC DNA]</scope>
    <source>
        <strain evidence="2">AQ026</strain>
        <tissue evidence="2">Whole body</tissue>
    </source>
</reference>
<comment type="caution">
    <text evidence="2">The sequence shown here is derived from an EMBL/GenBank/DDBJ whole genome shotgun (WGS) entry which is preliminary data.</text>
</comment>
<feature type="region of interest" description="Disordered" evidence="1">
    <location>
        <begin position="1"/>
        <end position="65"/>
    </location>
</feature>
<gene>
    <name evidence="2" type="ORF">ABMA27_008536</name>
</gene>
<evidence type="ECO:0000313" key="2">
    <source>
        <dbReference type="EMBL" id="KAL0867836.1"/>
    </source>
</evidence>
<feature type="compositionally biased region" description="Polar residues" evidence="1">
    <location>
        <begin position="318"/>
        <end position="329"/>
    </location>
</feature>
<evidence type="ECO:0000256" key="1">
    <source>
        <dbReference type="SAM" id="MobiDB-lite"/>
    </source>
</evidence>
<feature type="compositionally biased region" description="Basic residues" evidence="1">
    <location>
        <begin position="307"/>
        <end position="316"/>
    </location>
</feature>
<feature type="compositionally biased region" description="Basic residues" evidence="1">
    <location>
        <begin position="46"/>
        <end position="65"/>
    </location>
</feature>
<organism evidence="2 3">
    <name type="scientific">Loxostege sticticalis</name>
    <name type="common">Beet webworm moth</name>
    <dbReference type="NCBI Taxonomy" id="481309"/>
    <lineage>
        <taxon>Eukaryota</taxon>
        <taxon>Metazoa</taxon>
        <taxon>Ecdysozoa</taxon>
        <taxon>Arthropoda</taxon>
        <taxon>Hexapoda</taxon>
        <taxon>Insecta</taxon>
        <taxon>Pterygota</taxon>
        <taxon>Neoptera</taxon>
        <taxon>Endopterygota</taxon>
        <taxon>Lepidoptera</taxon>
        <taxon>Glossata</taxon>
        <taxon>Ditrysia</taxon>
        <taxon>Pyraloidea</taxon>
        <taxon>Crambidae</taxon>
        <taxon>Pyraustinae</taxon>
        <taxon>Loxostege</taxon>
    </lineage>
</organism>
<name>A0ABR3HC25_LOXSC</name>
<feature type="region of interest" description="Disordered" evidence="1">
    <location>
        <begin position="303"/>
        <end position="407"/>
    </location>
</feature>
<protein>
    <submittedName>
        <fullName evidence="2">Uncharacterized protein</fullName>
    </submittedName>
</protein>
<evidence type="ECO:0000313" key="3">
    <source>
        <dbReference type="Proteomes" id="UP001549920"/>
    </source>
</evidence>
<accession>A0ABR3HC25</accession>
<sequence>MSEMNAPAGENEPRAGPSGVRRKRARSSSSDSTSSSSSSSSSSSDKRKRSRRHRHKKNKNRHSKWHLLSKEINELRNIISQPATHHNLDDQISIYSAVSGDLYDEEVGSHESITDPTNLEIDFSFDLQTKLKEPSVPKTPDNFVKMLADVQRFGNPAWSEVRYADTQKLYNHAPGFVELETNGEVRPYDTLPHLAKADKAYAAMTFCALKLNECLQENVQLFLKGDYHKISTDLIQLVCGHRSEIVEVKRDAILKHVKDPVVKMSLNKIPPSNTHIFEEEAFSAALEKSGGVRKAFWPLKSENSHRGINKAHRRPSRGTGTRKFTTPSSGAMPCCVSGSSFHSHNSAPPSRGVCSNLSTNQHQFHNNASNENLRGSFQSRGSRPRGQRGGRGRASSHAPRNQSKRYE</sequence>
<proteinExistence type="predicted"/>
<feature type="compositionally biased region" description="Low complexity" evidence="1">
    <location>
        <begin position="27"/>
        <end position="43"/>
    </location>
</feature>
<keyword evidence="3" id="KW-1185">Reference proteome</keyword>
<dbReference type="Proteomes" id="UP001549920">
    <property type="component" value="Unassembled WGS sequence"/>
</dbReference>
<feature type="compositionally biased region" description="Polar residues" evidence="1">
    <location>
        <begin position="337"/>
        <end position="373"/>
    </location>
</feature>